<comment type="caution">
    <text evidence="1">The sequence shown here is derived from an EMBL/GenBank/DDBJ whole genome shotgun (WGS) entry which is preliminary data.</text>
</comment>
<dbReference type="Proteomes" id="UP001352852">
    <property type="component" value="Unassembled WGS sequence"/>
</dbReference>
<organism evidence="1 2">
    <name type="scientific">Characodon lateralis</name>
    <dbReference type="NCBI Taxonomy" id="208331"/>
    <lineage>
        <taxon>Eukaryota</taxon>
        <taxon>Metazoa</taxon>
        <taxon>Chordata</taxon>
        <taxon>Craniata</taxon>
        <taxon>Vertebrata</taxon>
        <taxon>Euteleostomi</taxon>
        <taxon>Actinopterygii</taxon>
        <taxon>Neopterygii</taxon>
        <taxon>Teleostei</taxon>
        <taxon>Neoteleostei</taxon>
        <taxon>Acanthomorphata</taxon>
        <taxon>Ovalentaria</taxon>
        <taxon>Atherinomorphae</taxon>
        <taxon>Cyprinodontiformes</taxon>
        <taxon>Goodeidae</taxon>
        <taxon>Characodon</taxon>
    </lineage>
</organism>
<gene>
    <name evidence="1" type="ORF">CHARACLAT_011783</name>
</gene>
<evidence type="ECO:0008006" key="3">
    <source>
        <dbReference type="Google" id="ProtNLM"/>
    </source>
</evidence>
<proteinExistence type="predicted"/>
<sequence>MIVQSCHGVFLLACGKTEAGVVHCQGTTGNQLPPSKKLDFTRPVGLVYVKETKTPPTWSIRVTFTCRESFTMKALD</sequence>
<evidence type="ECO:0000313" key="1">
    <source>
        <dbReference type="EMBL" id="MED6293566.1"/>
    </source>
</evidence>
<keyword evidence="2" id="KW-1185">Reference proteome</keyword>
<protein>
    <recommendedName>
        <fullName evidence="3">Secreted protein</fullName>
    </recommendedName>
</protein>
<name>A0ABU7F3E1_9TELE</name>
<reference evidence="1 2" key="1">
    <citation type="submission" date="2021-06" db="EMBL/GenBank/DDBJ databases">
        <authorList>
            <person name="Palmer J.M."/>
        </authorList>
    </citation>
    <scope>NUCLEOTIDE SEQUENCE [LARGE SCALE GENOMIC DNA]</scope>
    <source>
        <strain evidence="1 2">CL_MEX2019</strain>
        <tissue evidence="1">Muscle</tissue>
    </source>
</reference>
<accession>A0ABU7F3E1</accession>
<dbReference type="EMBL" id="JAHUTJ010074572">
    <property type="protein sequence ID" value="MED6293566.1"/>
    <property type="molecule type" value="Genomic_DNA"/>
</dbReference>
<evidence type="ECO:0000313" key="2">
    <source>
        <dbReference type="Proteomes" id="UP001352852"/>
    </source>
</evidence>